<feature type="domain" description="Aconitase A/isopropylmalate dehydratase small subunit swivel" evidence="2">
    <location>
        <begin position="22"/>
        <end position="98"/>
    </location>
</feature>
<dbReference type="InterPro" id="IPR000573">
    <property type="entry name" value="AconitaseA/IPMdHydase_ssu_swvl"/>
</dbReference>
<evidence type="ECO:0000256" key="1">
    <source>
        <dbReference type="ARBA" id="ARBA00023239"/>
    </source>
</evidence>
<name>A0ABR1IC82_9HYPO</name>
<organism evidence="3 4">
    <name type="scientific">Neonectria magnoliae</name>
    <dbReference type="NCBI Taxonomy" id="2732573"/>
    <lineage>
        <taxon>Eukaryota</taxon>
        <taxon>Fungi</taxon>
        <taxon>Dikarya</taxon>
        <taxon>Ascomycota</taxon>
        <taxon>Pezizomycotina</taxon>
        <taxon>Sordariomycetes</taxon>
        <taxon>Hypocreomycetidae</taxon>
        <taxon>Hypocreales</taxon>
        <taxon>Nectriaceae</taxon>
        <taxon>Neonectria</taxon>
    </lineage>
</organism>
<dbReference type="Gene3D" id="3.20.19.10">
    <property type="entry name" value="Aconitase, domain 4"/>
    <property type="match status" value="1"/>
</dbReference>
<dbReference type="SUPFAM" id="SSF52016">
    <property type="entry name" value="LeuD/IlvD-like"/>
    <property type="match status" value="1"/>
</dbReference>
<dbReference type="PANTHER" id="PTHR43345:SF2">
    <property type="entry name" value="3-ISOPROPYLMALATE DEHYDRATASE SMALL SUBUNIT 1"/>
    <property type="match status" value="1"/>
</dbReference>
<evidence type="ECO:0000313" key="3">
    <source>
        <dbReference type="EMBL" id="KAK7431153.1"/>
    </source>
</evidence>
<protein>
    <submittedName>
        <fullName evidence="3">Mitochondrial Homoaconitase</fullName>
        <ecNumber evidence="3">4.2.1.36</ecNumber>
    </submittedName>
</protein>
<dbReference type="EC" id="4.2.1.36" evidence="3"/>
<dbReference type="InterPro" id="IPR050075">
    <property type="entry name" value="LeuD"/>
</dbReference>
<reference evidence="3 4" key="1">
    <citation type="journal article" date="2025" name="Microbiol. Resour. Announc.">
        <title>Draft genome sequences for Neonectria magnoliae and Neonectria punicea, canker pathogens of Liriodendron tulipifera and Acer saccharum in West Virginia.</title>
        <authorList>
            <person name="Petronek H.M."/>
            <person name="Kasson M.T."/>
            <person name="Metheny A.M."/>
            <person name="Stauder C.M."/>
            <person name="Lovett B."/>
            <person name="Lynch S.C."/>
            <person name="Garnas J.R."/>
            <person name="Kasson L.R."/>
            <person name="Stajich J.E."/>
        </authorList>
    </citation>
    <scope>NUCLEOTIDE SEQUENCE [LARGE SCALE GENOMIC DNA]</scope>
    <source>
        <strain evidence="3 4">NRRL 64651</strain>
    </source>
</reference>
<keyword evidence="4" id="KW-1185">Reference proteome</keyword>
<sequence>MITSTDGIYLGRYTYQDGITTEQMAEVCKDNYDTEFRNIIRPNDVLVAGYSFGSGSSREQAATSILANKVRLVVSGSFSNIFSRNNINNALLGIELPKLVERLREVYKDDTEKPLTRRTGWKLLWDALRSKVTITEQDGTSWMQQVGEMPPNVQEIVAKGGIVKLVQAKLQA</sequence>
<dbReference type="EMBL" id="JAZAVK010000013">
    <property type="protein sequence ID" value="KAK7431153.1"/>
    <property type="molecule type" value="Genomic_DNA"/>
</dbReference>
<comment type="caution">
    <text evidence="3">The sequence shown here is derived from an EMBL/GenBank/DDBJ whole genome shotgun (WGS) entry which is preliminary data.</text>
</comment>
<gene>
    <name evidence="3" type="primary">LYS4_2</name>
    <name evidence="3" type="ORF">QQZ08_002193</name>
</gene>
<evidence type="ECO:0000259" key="2">
    <source>
        <dbReference type="Pfam" id="PF00694"/>
    </source>
</evidence>
<keyword evidence="1 3" id="KW-0456">Lyase</keyword>
<accession>A0ABR1IC82</accession>
<dbReference type="PANTHER" id="PTHR43345">
    <property type="entry name" value="3-ISOPROPYLMALATE DEHYDRATASE SMALL SUBUNIT 2-RELATED-RELATED"/>
    <property type="match status" value="1"/>
</dbReference>
<dbReference type="Pfam" id="PF00694">
    <property type="entry name" value="Aconitase_C"/>
    <property type="match status" value="1"/>
</dbReference>
<dbReference type="Proteomes" id="UP001498421">
    <property type="component" value="Unassembled WGS sequence"/>
</dbReference>
<dbReference type="InterPro" id="IPR015928">
    <property type="entry name" value="Aconitase/3IPM_dehydase_swvl"/>
</dbReference>
<dbReference type="GO" id="GO:0004409">
    <property type="term" value="F:homoaconitate hydratase activity"/>
    <property type="evidence" value="ECO:0007669"/>
    <property type="project" value="UniProtKB-EC"/>
</dbReference>
<evidence type="ECO:0000313" key="4">
    <source>
        <dbReference type="Proteomes" id="UP001498421"/>
    </source>
</evidence>
<proteinExistence type="predicted"/>